<dbReference type="SUPFAM" id="SSF55961">
    <property type="entry name" value="Bet v1-like"/>
    <property type="match status" value="1"/>
</dbReference>
<dbReference type="Gene3D" id="3.30.530.20">
    <property type="match status" value="1"/>
</dbReference>
<comment type="caution">
    <text evidence="3">The sequence shown here is derived from an EMBL/GenBank/DDBJ whole genome shotgun (WGS) entry which is preliminary data.</text>
</comment>
<accession>A0A139XGE6</accession>
<dbReference type="RefSeq" id="WP_017742116.1">
    <property type="nucleotide sequence ID" value="NZ_KQ976354.1"/>
</dbReference>
<dbReference type="Pfam" id="PF08327">
    <property type="entry name" value="AHSA1"/>
    <property type="match status" value="1"/>
</dbReference>
<proteinExistence type="inferred from homology"/>
<dbReference type="AlphaFoldDB" id="A0A139XGE6"/>
<evidence type="ECO:0000313" key="3">
    <source>
        <dbReference type="EMBL" id="KYC43749.1"/>
    </source>
</evidence>
<dbReference type="STRING" id="128403.WA1_00870"/>
<evidence type="ECO:0000259" key="2">
    <source>
        <dbReference type="Pfam" id="PF08327"/>
    </source>
</evidence>
<dbReference type="Proteomes" id="UP000076925">
    <property type="component" value="Unassembled WGS sequence"/>
</dbReference>
<dbReference type="OrthoDB" id="4549061at2"/>
<gene>
    <name evidence="3" type="ORF">WA1_00870</name>
</gene>
<dbReference type="InterPro" id="IPR023393">
    <property type="entry name" value="START-like_dom_sf"/>
</dbReference>
<protein>
    <recommendedName>
        <fullName evidence="2">Activator of Hsp90 ATPase homologue 1/2-like C-terminal domain-containing protein</fullName>
    </recommendedName>
</protein>
<keyword evidence="4" id="KW-1185">Reference proteome</keyword>
<sequence length="343" mass="39112">MTLTNGSDQSTGTVASNELNVLNFPSLENVDEKIPRLFAPEAQTIVRDRWERLVTSIDIPATAEDVWRALTDPDKLKLWLAVCHGSLEQLHSDCVLDFEDGEFFLCRSIAVKPLSQLQYVWRWLGIGQATTVTWQLESTEQGTRVTVIEEALNPPWDWQTWNGGGWPGILDQLAAYLRTKMEWRWPWRRMGPYVQIELPAPVYPAWDRLFNPASLKYWLLVMQGHIIPEQSLTILMGDASGTVQMTVHEVIQPGQTPPSFLPSINFSLSRPAWNSSVGGRCWLEPAGWGRSLFQVFHYGWENLPAGLQFSERKILTRFWADAIQRAGLMFRPQEIPGGPHNWS</sequence>
<organism evidence="3 4">
    <name type="scientific">Scytonema hofmannii PCC 7110</name>
    <dbReference type="NCBI Taxonomy" id="128403"/>
    <lineage>
        <taxon>Bacteria</taxon>
        <taxon>Bacillati</taxon>
        <taxon>Cyanobacteriota</taxon>
        <taxon>Cyanophyceae</taxon>
        <taxon>Nostocales</taxon>
        <taxon>Scytonemataceae</taxon>
        <taxon>Scytonema</taxon>
    </lineage>
</organism>
<name>A0A139XGE6_9CYAN</name>
<reference evidence="3 4" key="1">
    <citation type="journal article" date="2013" name="Genome Biol. Evol.">
        <title>Genomes of Stigonematalean cyanobacteria (subsection V) and the evolution of oxygenic photosynthesis from prokaryotes to plastids.</title>
        <authorList>
            <person name="Dagan T."/>
            <person name="Roettger M."/>
            <person name="Stucken K."/>
            <person name="Landan G."/>
            <person name="Koch R."/>
            <person name="Major P."/>
            <person name="Gould S.B."/>
            <person name="Goremykin V.V."/>
            <person name="Rippka R."/>
            <person name="Tandeau de Marsac N."/>
            <person name="Gugger M."/>
            <person name="Lockhart P.J."/>
            <person name="Allen J.F."/>
            <person name="Brune I."/>
            <person name="Maus I."/>
            <person name="Puhler A."/>
            <person name="Martin W.F."/>
        </authorList>
    </citation>
    <scope>NUCLEOTIDE SEQUENCE [LARGE SCALE GENOMIC DNA]</scope>
    <source>
        <strain evidence="3 4">PCC 7110</strain>
    </source>
</reference>
<dbReference type="EMBL" id="ANNX02000012">
    <property type="protein sequence ID" value="KYC43749.1"/>
    <property type="molecule type" value="Genomic_DNA"/>
</dbReference>
<dbReference type="InterPro" id="IPR013538">
    <property type="entry name" value="ASHA1/2-like_C"/>
</dbReference>
<evidence type="ECO:0000256" key="1">
    <source>
        <dbReference type="ARBA" id="ARBA00006817"/>
    </source>
</evidence>
<evidence type="ECO:0000313" key="4">
    <source>
        <dbReference type="Proteomes" id="UP000076925"/>
    </source>
</evidence>
<dbReference type="CDD" id="cd07814">
    <property type="entry name" value="SRPBCC_CalC_Aha1-like"/>
    <property type="match status" value="1"/>
</dbReference>
<feature type="domain" description="Activator of Hsp90 ATPase homologue 1/2-like C-terminal" evidence="2">
    <location>
        <begin position="61"/>
        <end position="177"/>
    </location>
</feature>
<comment type="similarity">
    <text evidence="1">Belongs to the AHA1 family.</text>
</comment>